<dbReference type="EMBL" id="QJQB01000185">
    <property type="protein sequence ID" value="PYA70160.1"/>
    <property type="molecule type" value="Genomic_DNA"/>
</dbReference>
<dbReference type="PROSITE" id="PS00695">
    <property type="entry name" value="ENT_VIR_OMP_2"/>
    <property type="match status" value="1"/>
</dbReference>
<dbReference type="InterPro" id="IPR051723">
    <property type="entry name" value="Bact_OM_Invasion-Related"/>
</dbReference>
<dbReference type="Gene3D" id="2.40.160.20">
    <property type="match status" value="1"/>
</dbReference>
<feature type="domain" description="Outer membrane protein beta-barrel" evidence="10">
    <location>
        <begin position="10"/>
        <end position="172"/>
    </location>
</feature>
<evidence type="ECO:0000256" key="9">
    <source>
        <dbReference type="SAM" id="SignalP"/>
    </source>
</evidence>
<dbReference type="InterPro" id="IPR000758">
    <property type="entry name" value="Enterovir_OMP"/>
</dbReference>
<evidence type="ECO:0000313" key="14">
    <source>
        <dbReference type="Proteomes" id="UP000050489"/>
    </source>
</evidence>
<evidence type="ECO:0000256" key="4">
    <source>
        <dbReference type="ARBA" id="ARBA00022452"/>
    </source>
</evidence>
<dbReference type="SUPFAM" id="SSF56925">
    <property type="entry name" value="OMPA-like"/>
    <property type="match status" value="1"/>
</dbReference>
<evidence type="ECO:0000313" key="16">
    <source>
        <dbReference type="Proteomes" id="UP000247823"/>
    </source>
</evidence>
<reference evidence="11 15" key="3">
    <citation type="submission" date="2018-05" db="EMBL/GenBank/DDBJ databases">
        <title>Klebsiella quasipneumonaiae provides a window into carbapenemase gene transfer, plasmid rearrangements and nosocomial acquisition from the hospital environment.</title>
        <authorList>
            <person name="Mathers A.J."/>
            <person name="Vegesana K."/>
            <person name="Stoesser N."/>
            <person name="Crook D."/>
            <person name="Vaughan A."/>
            <person name="Barry K."/>
            <person name="Parikh H."/>
            <person name="Sebra R."/>
            <person name="Kotay S."/>
            <person name="Walker A.S."/>
            <person name="Sheppard A.E."/>
        </authorList>
    </citation>
    <scope>NUCLEOTIDE SEQUENCE [LARGE SCALE GENOMIC DNA]</scope>
    <source>
        <strain evidence="11 15">CAV1761</strain>
    </source>
</reference>
<evidence type="ECO:0000256" key="2">
    <source>
        <dbReference type="ARBA" id="ARBA00011041"/>
    </source>
</evidence>
<name>A0A0G3SKJ6_SERMA</name>
<sequence length="172" mass="18376">MKKIACLSAVAACVLAVSAGTAFAGQSTVSAGYAQGDFQGVANKADGFNLKYRYEFDNNPLGVIGSFTHLEKDGSQGGFYNKAQYNSISAGPAYRINDWASIYGLVGLGYGKFTTNAQNGTSRHDTADYGFTYGAGLQFNPIENVALDVGYEQNRIRSVDVGTWNVGVGYRF</sequence>
<gene>
    <name evidence="12" type="primary">ompX</name>
    <name evidence="12" type="ORF">AN695_0214780</name>
    <name evidence="11" type="ORF">DKC05_07275</name>
    <name evidence="13" type="ORF">DMW51_08370</name>
</gene>
<dbReference type="PROSITE" id="PS00694">
    <property type="entry name" value="ENT_VIR_OMP_1"/>
    <property type="match status" value="1"/>
</dbReference>
<evidence type="ECO:0000313" key="11">
    <source>
        <dbReference type="EMBL" id="AWL67485.1"/>
    </source>
</evidence>
<evidence type="ECO:0000256" key="3">
    <source>
        <dbReference type="ARBA" id="ARBA00020573"/>
    </source>
</evidence>
<feature type="chain" id="PRO_5044542543" description="Outer membrane protein X" evidence="9">
    <location>
        <begin position="25"/>
        <end position="172"/>
    </location>
</feature>
<evidence type="ECO:0000256" key="5">
    <source>
        <dbReference type="ARBA" id="ARBA00022692"/>
    </source>
</evidence>
<evidence type="ECO:0000256" key="6">
    <source>
        <dbReference type="ARBA" id="ARBA00022729"/>
    </source>
</evidence>
<keyword evidence="7" id="KW-0472">Membrane</keyword>
<evidence type="ECO:0000259" key="10">
    <source>
        <dbReference type="Pfam" id="PF13505"/>
    </source>
</evidence>
<dbReference type="EMBL" id="CP029449">
    <property type="protein sequence ID" value="AWL67485.1"/>
    <property type="molecule type" value="Genomic_DNA"/>
</dbReference>
<dbReference type="InterPro" id="IPR011250">
    <property type="entry name" value="OMP/PagP_B-barrel"/>
</dbReference>
<evidence type="ECO:0000256" key="7">
    <source>
        <dbReference type="ARBA" id="ARBA00023136"/>
    </source>
</evidence>
<keyword evidence="6 9" id="KW-0732">Signal</keyword>
<reference evidence="16" key="5">
    <citation type="submission" date="2018-06" db="EMBL/GenBank/DDBJ databases">
        <title>Serratia marcescens genome sequencing and assembly.</title>
        <authorList>
            <person name="Martins R.C."/>
            <person name="Perdigao-Neto L.V."/>
            <person name="Costa S.F."/>
            <person name="Levin A.S.S."/>
        </authorList>
    </citation>
    <scope>NUCLEOTIDE SEQUENCE [LARGE SCALE GENOMIC DNA]</scope>
    <source>
        <strain evidence="16">1283</strain>
    </source>
</reference>
<dbReference type="InterPro" id="IPR027385">
    <property type="entry name" value="Beta-barrel_OMP"/>
</dbReference>
<keyword evidence="16" id="KW-1185">Reference proteome</keyword>
<keyword evidence="8" id="KW-0998">Cell outer membrane</keyword>
<dbReference type="GO" id="GO:0009279">
    <property type="term" value="C:cell outer membrane"/>
    <property type="evidence" value="ECO:0007669"/>
    <property type="project" value="UniProtKB-SubCell"/>
</dbReference>
<evidence type="ECO:0000256" key="8">
    <source>
        <dbReference type="ARBA" id="ARBA00023237"/>
    </source>
</evidence>
<evidence type="ECO:0000313" key="13">
    <source>
        <dbReference type="EMBL" id="PYA70160.1"/>
    </source>
</evidence>
<dbReference type="EMBL" id="LJEX02000091">
    <property type="protein sequence ID" value="OCO85892.1"/>
    <property type="molecule type" value="Genomic_DNA"/>
</dbReference>
<reference evidence="13 16" key="4">
    <citation type="submission" date="2018-06" db="EMBL/GenBank/DDBJ databases">
        <title>Serratia marcescens genome sequencing and assembly.</title>
        <authorList>
            <person name="Martins R.C.R."/>
            <person name="Perdigao-Neto L.V."/>
            <person name="Costa S.F."/>
            <person name="Levin A.S.S."/>
        </authorList>
    </citation>
    <scope>NUCLEOTIDE SEQUENCE [LARGE SCALE GENOMIC DNA]</scope>
    <source>
        <strain evidence="13 16">1283</strain>
    </source>
</reference>
<comment type="similarity">
    <text evidence="2">Belongs to the outer membrane OOP (TC 1.B.6) superfamily. OmpX family.</text>
</comment>
<reference evidence="13" key="6">
    <citation type="submission" date="2018-06" db="EMBL/GenBank/DDBJ databases">
        <authorList>
            <person name="Martins R.C."/>
            <person name="Perdigao-Neto L.V."/>
            <person name="Costa S.F."/>
            <person name="Levin A.S.S."/>
        </authorList>
    </citation>
    <scope>NUCLEOTIDE SEQUENCE</scope>
    <source>
        <strain evidence="13">1283</strain>
    </source>
</reference>
<evidence type="ECO:0000313" key="15">
    <source>
        <dbReference type="Proteomes" id="UP000245399"/>
    </source>
</evidence>
<dbReference type="PANTHER" id="PTHR35892:SF3">
    <property type="entry name" value="OUTER MEMBRANE PROTEIN X"/>
    <property type="match status" value="1"/>
</dbReference>
<dbReference type="GO" id="GO:0044384">
    <property type="term" value="C:host outer membrane"/>
    <property type="evidence" value="ECO:0007669"/>
    <property type="project" value="InterPro"/>
</dbReference>
<dbReference type="NCBIfam" id="NF006917">
    <property type="entry name" value="PRK09408.1"/>
    <property type="match status" value="1"/>
</dbReference>
<dbReference type="Proteomes" id="UP000245399">
    <property type="component" value="Chromosome"/>
</dbReference>
<dbReference type="AlphaFoldDB" id="A0A0G3SKJ6"/>
<feature type="signal peptide" evidence="9">
    <location>
        <begin position="1"/>
        <end position="24"/>
    </location>
</feature>
<protein>
    <recommendedName>
        <fullName evidence="3">Outer membrane protein X</fullName>
    </recommendedName>
</protein>
<reference evidence="12" key="2">
    <citation type="journal article" date="2017" name="PLoS ONE">
        <title>Genomic and phenotypic characterisation of fluoroquinolone resistance mechanisms in Enterobacteriaceae in Durban, South Africa.</title>
        <authorList>
            <person name="Osei Sekyere J."/>
            <person name="Amoako D.G."/>
        </authorList>
    </citation>
    <scope>NUCLEOTIDE SEQUENCE</scope>
    <source>
        <strain evidence="12">945174350</strain>
    </source>
</reference>
<comment type="subcellular location">
    <subcellularLocation>
        <location evidence="1">Cell outer membrane</location>
        <topology evidence="1">Multi-pass membrane protein</topology>
    </subcellularLocation>
</comment>
<proteinExistence type="inferred from homology"/>
<evidence type="ECO:0000256" key="1">
    <source>
        <dbReference type="ARBA" id="ARBA00004571"/>
    </source>
</evidence>
<keyword evidence="4" id="KW-1134">Transmembrane beta strand</keyword>
<dbReference type="PANTHER" id="PTHR35892">
    <property type="entry name" value="OUTER MEMBRANE PROTEIN PAGN-RELATED"/>
    <property type="match status" value="1"/>
</dbReference>
<organism evidence="12 14">
    <name type="scientific">Serratia marcescens</name>
    <dbReference type="NCBI Taxonomy" id="615"/>
    <lineage>
        <taxon>Bacteria</taxon>
        <taxon>Pseudomonadati</taxon>
        <taxon>Pseudomonadota</taxon>
        <taxon>Gammaproteobacteria</taxon>
        <taxon>Enterobacterales</taxon>
        <taxon>Yersiniaceae</taxon>
        <taxon>Serratia</taxon>
    </lineage>
</organism>
<dbReference type="Pfam" id="PF13505">
    <property type="entry name" value="OMP_b-brl"/>
    <property type="match status" value="1"/>
</dbReference>
<keyword evidence="5" id="KW-0812">Transmembrane</keyword>
<evidence type="ECO:0000313" key="12">
    <source>
        <dbReference type="EMBL" id="OCO85892.1"/>
    </source>
</evidence>
<dbReference type="RefSeq" id="WP_038880485.1">
    <property type="nucleotide sequence ID" value="NZ_CABMHU010000058.1"/>
</dbReference>
<dbReference type="Proteomes" id="UP000050489">
    <property type="component" value="Unassembled WGS sequence"/>
</dbReference>
<accession>A0A0G3SKJ6</accession>
<dbReference type="Proteomes" id="UP000247823">
    <property type="component" value="Unassembled WGS sequence"/>
</dbReference>
<dbReference type="PRINTS" id="PR00316">
    <property type="entry name" value="ENTEROVIROMP"/>
</dbReference>
<reference evidence="14" key="1">
    <citation type="submission" date="2016-04" db="EMBL/GenBank/DDBJ databases">
        <authorList>
            <person name="Osei Sekyere J."/>
            <person name="Sivertsen A."/>
            <person name="Pedersen A.T."/>
            <person name="Sundsfjord A."/>
        </authorList>
    </citation>
    <scope>NUCLEOTIDE SEQUENCE [LARGE SCALE GENOMIC DNA]</scope>
    <source>
        <strain evidence="14">945174350</strain>
    </source>
</reference>